<keyword evidence="2" id="KW-1185">Reference proteome</keyword>
<sequence>MIALSYTPAAGVDRPGMTARALFVARSPISGPAPRRPRFQAGRSVNFANFRAPADRKPS</sequence>
<reference evidence="1 2" key="1">
    <citation type="journal article" date="2019" name="Int. J. Syst. Evol. Microbiol.">
        <title>The Global Catalogue of Microorganisms (GCM) 10K type strain sequencing project: providing services to taxonomists for standard genome sequencing and annotation.</title>
        <authorList>
            <consortium name="The Broad Institute Genomics Platform"/>
            <consortium name="The Broad Institute Genome Sequencing Center for Infectious Disease"/>
            <person name="Wu L."/>
            <person name="Ma J."/>
        </authorList>
    </citation>
    <scope>NUCLEOTIDE SEQUENCE [LARGE SCALE GENOMIC DNA]</scope>
    <source>
        <strain evidence="1 2">JCM 14603</strain>
    </source>
</reference>
<evidence type="ECO:0000313" key="2">
    <source>
        <dbReference type="Proteomes" id="UP001500238"/>
    </source>
</evidence>
<dbReference type="EMBL" id="BAAAES010000009">
    <property type="protein sequence ID" value="GAA0672964.1"/>
    <property type="molecule type" value="Genomic_DNA"/>
</dbReference>
<evidence type="ECO:0000313" key="1">
    <source>
        <dbReference type="EMBL" id="GAA0672964.1"/>
    </source>
</evidence>
<accession>A0ABN1HY34</accession>
<dbReference type="RefSeq" id="WP_166753131.1">
    <property type="nucleotide sequence ID" value="NZ_JAASQQ010000003.1"/>
</dbReference>
<proteinExistence type="predicted"/>
<dbReference type="Proteomes" id="UP001500238">
    <property type="component" value="Unassembled WGS sequence"/>
</dbReference>
<comment type="caution">
    <text evidence="1">The sequence shown here is derived from an EMBL/GenBank/DDBJ whole genome shotgun (WGS) entry which is preliminary data.</text>
</comment>
<gene>
    <name evidence="1" type="ORF">GCM10009102_25570</name>
</gene>
<protein>
    <submittedName>
        <fullName evidence="1">Uncharacterized protein</fullName>
    </submittedName>
</protein>
<organism evidence="1 2">
    <name type="scientific">Sphingomonas insulae</name>
    <dbReference type="NCBI Taxonomy" id="424800"/>
    <lineage>
        <taxon>Bacteria</taxon>
        <taxon>Pseudomonadati</taxon>
        <taxon>Pseudomonadota</taxon>
        <taxon>Alphaproteobacteria</taxon>
        <taxon>Sphingomonadales</taxon>
        <taxon>Sphingomonadaceae</taxon>
        <taxon>Sphingomonas</taxon>
    </lineage>
</organism>
<name>A0ABN1HY34_9SPHN</name>